<dbReference type="InterPro" id="IPR005123">
    <property type="entry name" value="Oxoglu/Fe-dep_dioxygenase_dom"/>
</dbReference>
<proteinExistence type="predicted"/>
<evidence type="ECO:0000256" key="1">
    <source>
        <dbReference type="ARBA" id="ARBA00001961"/>
    </source>
</evidence>
<dbReference type="SMART" id="SM00702">
    <property type="entry name" value="P4Hc"/>
    <property type="match status" value="1"/>
</dbReference>
<dbReference type="GO" id="GO:0004656">
    <property type="term" value="F:procollagen-proline 4-dioxygenase activity"/>
    <property type="evidence" value="ECO:0007669"/>
    <property type="project" value="TreeGrafter"/>
</dbReference>
<dbReference type="GO" id="GO:0031418">
    <property type="term" value="F:L-ascorbic acid binding"/>
    <property type="evidence" value="ECO:0007669"/>
    <property type="project" value="InterPro"/>
</dbReference>
<dbReference type="FunFam" id="2.60.120.620:FF:000020">
    <property type="entry name" value="Unplaced genomic scaffold supercont2.4, whole genome shotgun sequence"/>
    <property type="match status" value="1"/>
</dbReference>
<evidence type="ECO:0000259" key="6">
    <source>
        <dbReference type="PROSITE" id="PS51471"/>
    </source>
</evidence>
<organism evidence="7 8">
    <name type="scientific">Mortierella isabellina</name>
    <name type="common">Filamentous fungus</name>
    <name type="synonym">Umbelopsis isabellina</name>
    <dbReference type="NCBI Taxonomy" id="91625"/>
    <lineage>
        <taxon>Eukaryota</taxon>
        <taxon>Fungi</taxon>
        <taxon>Fungi incertae sedis</taxon>
        <taxon>Mucoromycota</taxon>
        <taxon>Mucoromycotina</taxon>
        <taxon>Umbelopsidomycetes</taxon>
        <taxon>Umbelopsidales</taxon>
        <taxon>Umbelopsidaceae</taxon>
        <taxon>Umbelopsis</taxon>
    </lineage>
</organism>
<comment type="caution">
    <text evidence="7">The sequence shown here is derived from an EMBL/GenBank/DDBJ whole genome shotgun (WGS) entry which is preliminary data.</text>
</comment>
<keyword evidence="2" id="KW-0479">Metal-binding</keyword>
<feature type="domain" description="Fe2OG dioxygenase" evidence="6">
    <location>
        <begin position="339"/>
        <end position="460"/>
    </location>
</feature>
<dbReference type="Proteomes" id="UP000654370">
    <property type="component" value="Unassembled WGS sequence"/>
</dbReference>
<dbReference type="PANTHER" id="PTHR10869">
    <property type="entry name" value="PROLYL 4-HYDROXYLASE ALPHA SUBUNIT"/>
    <property type="match status" value="1"/>
</dbReference>
<evidence type="ECO:0000313" key="7">
    <source>
        <dbReference type="EMBL" id="KAG2176295.1"/>
    </source>
</evidence>
<protein>
    <recommendedName>
        <fullName evidence="6">Fe2OG dioxygenase domain-containing protein</fullName>
    </recommendedName>
</protein>
<dbReference type="EMBL" id="JAEPQZ010000010">
    <property type="protein sequence ID" value="KAG2176295.1"/>
    <property type="molecule type" value="Genomic_DNA"/>
</dbReference>
<dbReference type="GO" id="GO:0005506">
    <property type="term" value="F:iron ion binding"/>
    <property type="evidence" value="ECO:0007669"/>
    <property type="project" value="InterPro"/>
</dbReference>
<keyword evidence="3" id="KW-0223">Dioxygenase</keyword>
<gene>
    <name evidence="7" type="ORF">INT43_005529</name>
</gene>
<sequence>MGKLGKERKRRRLLNATTEKVLVEHEEENRVLEFGGLISADDMATTIRSLNTLKDHPDLIRSKEFKQLRAVMHLANEAAFAVTGKGSTLSGRISDALTDGRWADALVALAEMRSKGQVPKLGALQRWVRDCDAASLRDGSHADPQIFRVLDSILRTADPELIPKPTEPQHPVRQNGSWSAFPRTEPMVNVYDTIQAGNFFTEEQAQQYRSAFRVVHHEKGPERRTPNQYDFTLYHSAPGTIRTTADDVRTPVERIDVPQVPGAFLLKDVLTTSECDQVLSAAEAVGFTPDVPIVGSASESVSILAHNFFWLVDDDFLSTVFKRCEPHFPKEMSGGAIAGLNSRWRVYRYVPGAIYRPHIDGAWPCSGLDPVDGSYKYDMYEGTRWSRLTFLMYLNEEFEGGSTTFFLPAAEVGILEAHGVSPRRGSVLCFPHGNTAGSLLHEGSPVLSGAKYVIRADVLYTCAASSS</sequence>
<dbReference type="PROSITE" id="PS51471">
    <property type="entry name" value="FE2OG_OXY"/>
    <property type="match status" value="1"/>
</dbReference>
<keyword evidence="5" id="KW-0408">Iron</keyword>
<dbReference type="InterPro" id="IPR045054">
    <property type="entry name" value="P4HA-like"/>
</dbReference>
<evidence type="ECO:0000256" key="5">
    <source>
        <dbReference type="ARBA" id="ARBA00023004"/>
    </source>
</evidence>
<accession>A0A8H7PM96</accession>
<evidence type="ECO:0000256" key="3">
    <source>
        <dbReference type="ARBA" id="ARBA00022964"/>
    </source>
</evidence>
<dbReference type="AlphaFoldDB" id="A0A8H7PM96"/>
<reference evidence="7" key="1">
    <citation type="submission" date="2020-12" db="EMBL/GenBank/DDBJ databases">
        <title>Metabolic potential, ecology and presence of endohyphal bacteria is reflected in genomic diversity of Mucoromycotina.</title>
        <authorList>
            <person name="Muszewska A."/>
            <person name="Okrasinska A."/>
            <person name="Steczkiewicz K."/>
            <person name="Drgas O."/>
            <person name="Orlowska M."/>
            <person name="Perlinska-Lenart U."/>
            <person name="Aleksandrzak-Piekarczyk T."/>
            <person name="Szatraj K."/>
            <person name="Zielenkiewicz U."/>
            <person name="Pilsyk S."/>
            <person name="Malc E."/>
            <person name="Mieczkowski P."/>
            <person name="Kruszewska J.S."/>
            <person name="Biernat P."/>
            <person name="Pawlowska J."/>
        </authorList>
    </citation>
    <scope>NUCLEOTIDE SEQUENCE</scope>
    <source>
        <strain evidence="7">WA0000067209</strain>
    </source>
</reference>
<comment type="cofactor">
    <cofactor evidence="1">
        <name>L-ascorbate</name>
        <dbReference type="ChEBI" id="CHEBI:38290"/>
    </cofactor>
</comment>
<dbReference type="GO" id="GO:0005783">
    <property type="term" value="C:endoplasmic reticulum"/>
    <property type="evidence" value="ECO:0007669"/>
    <property type="project" value="TreeGrafter"/>
</dbReference>
<dbReference type="PANTHER" id="PTHR10869:SF247">
    <property type="entry name" value="FE2OG DIOXYGENASE DOMAIN-CONTAINING PROTEIN"/>
    <property type="match status" value="1"/>
</dbReference>
<dbReference type="InterPro" id="IPR006620">
    <property type="entry name" value="Pro_4_hyd_alph"/>
</dbReference>
<evidence type="ECO:0000313" key="8">
    <source>
        <dbReference type="Proteomes" id="UP000654370"/>
    </source>
</evidence>
<evidence type="ECO:0000256" key="2">
    <source>
        <dbReference type="ARBA" id="ARBA00022723"/>
    </source>
</evidence>
<keyword evidence="8" id="KW-1185">Reference proteome</keyword>
<name>A0A8H7PM96_MORIS</name>
<evidence type="ECO:0000256" key="4">
    <source>
        <dbReference type="ARBA" id="ARBA00023002"/>
    </source>
</evidence>
<dbReference type="InterPro" id="IPR044862">
    <property type="entry name" value="Pro_4_hyd_alph_FE2OG_OXY"/>
</dbReference>
<keyword evidence="4" id="KW-0560">Oxidoreductase</keyword>
<dbReference type="OrthoDB" id="69177at2759"/>
<dbReference type="Gene3D" id="2.60.120.620">
    <property type="entry name" value="q2cbj1_9rhob like domain"/>
    <property type="match status" value="1"/>
</dbReference>
<dbReference type="Pfam" id="PF13640">
    <property type="entry name" value="2OG-FeII_Oxy_3"/>
    <property type="match status" value="1"/>
</dbReference>